<proteinExistence type="predicted"/>
<organism evidence="1 2">
    <name type="scientific">Neofusicoccum parvum</name>
    <dbReference type="NCBI Taxonomy" id="310453"/>
    <lineage>
        <taxon>Eukaryota</taxon>
        <taxon>Fungi</taxon>
        <taxon>Dikarya</taxon>
        <taxon>Ascomycota</taxon>
        <taxon>Pezizomycotina</taxon>
        <taxon>Dothideomycetes</taxon>
        <taxon>Dothideomycetes incertae sedis</taxon>
        <taxon>Botryosphaeriales</taxon>
        <taxon>Botryosphaeriaceae</taxon>
        <taxon>Neofusicoccum</taxon>
    </lineage>
</organism>
<dbReference type="Proteomes" id="UP001165186">
    <property type="component" value="Unassembled WGS sequence"/>
</dbReference>
<dbReference type="EMBL" id="BSXG01000102">
    <property type="protein sequence ID" value="GME42194.1"/>
    <property type="molecule type" value="Genomic_DNA"/>
</dbReference>
<name>A0ACB5SI33_9PEZI</name>
<sequence>MTLLKRARLILGMLAYALSLLTDTLSRSLARSLHRLTRRPLPPSTPRKTVLVVGASFAGHHAATLLAPALPPSHRLVVVEPRDRFFFTWIFPRLAVVPGHEAKGFIPYGGLLRGAAVEWRRGEVERVVRGGVVLVGGEAVEAEFVVLATGAVARGPPAGLGVVGKGEGMRVLRGVQVGVERAVGPVVVVGGGAVGVEVAADVKGRWPGKRVVLVHSRAEVLGRFGRELRACVMEALGELGVEFVLGEKVVGEVDGVVTLTSGRTLECGYLIDCTGHKPASGILAELSPSSIAESGHIKVKPTMQIVDESFPNIYAAGDVAETGTKRANARTSMSQARIAVDNILLAIKGQSPRYQYKPLWQEGSILLTLGLEKQVVNVSDGETELLFQSKTKDITLHAASGWKHMGVKPYVDDYEDKTEVD</sequence>
<evidence type="ECO:0000313" key="1">
    <source>
        <dbReference type="EMBL" id="GME42194.1"/>
    </source>
</evidence>
<protein>
    <submittedName>
        <fullName evidence="1">Uncharacterized protein LTHEOB_5583</fullName>
    </submittedName>
</protein>
<accession>A0ACB5SI33</accession>
<gene>
    <name evidence="1" type="primary">g7717</name>
    <name evidence="1" type="ORF">NpPPO83_00007717</name>
</gene>
<evidence type="ECO:0000313" key="2">
    <source>
        <dbReference type="Proteomes" id="UP001165186"/>
    </source>
</evidence>
<keyword evidence="2" id="KW-1185">Reference proteome</keyword>
<comment type="caution">
    <text evidence="1">The sequence shown here is derived from an EMBL/GenBank/DDBJ whole genome shotgun (WGS) entry which is preliminary data.</text>
</comment>
<reference evidence="1" key="1">
    <citation type="submission" date="2024-09" db="EMBL/GenBank/DDBJ databases">
        <title>Draft Genome Sequences of Neofusicoccum parvum.</title>
        <authorList>
            <person name="Ashida A."/>
            <person name="Camagna M."/>
            <person name="Tanaka A."/>
            <person name="Takemoto D."/>
        </authorList>
    </citation>
    <scope>NUCLEOTIDE SEQUENCE</scope>
    <source>
        <strain evidence="1">PPO83</strain>
    </source>
</reference>